<feature type="transmembrane region" description="Helical" evidence="1">
    <location>
        <begin position="114"/>
        <end position="134"/>
    </location>
</feature>
<evidence type="ECO:0000313" key="3">
    <source>
        <dbReference type="Proteomes" id="UP001189429"/>
    </source>
</evidence>
<evidence type="ECO:0008006" key="4">
    <source>
        <dbReference type="Google" id="ProtNLM"/>
    </source>
</evidence>
<protein>
    <recommendedName>
        <fullName evidence="4">Anaphase-promoting complex subunit 5</fullName>
    </recommendedName>
</protein>
<dbReference type="SUPFAM" id="SSF48452">
    <property type="entry name" value="TPR-like"/>
    <property type="match status" value="1"/>
</dbReference>
<keyword evidence="1" id="KW-1133">Transmembrane helix</keyword>
<feature type="transmembrane region" description="Helical" evidence="1">
    <location>
        <begin position="181"/>
        <end position="204"/>
    </location>
</feature>
<dbReference type="EMBL" id="CAUYUJ010014318">
    <property type="protein sequence ID" value="CAK0839739.1"/>
    <property type="molecule type" value="Genomic_DNA"/>
</dbReference>
<keyword evidence="3" id="KW-1185">Reference proteome</keyword>
<accession>A0ABN9T411</accession>
<comment type="caution">
    <text evidence="2">The sequence shown here is derived from an EMBL/GenBank/DDBJ whole genome shotgun (WGS) entry which is preliminary data.</text>
</comment>
<dbReference type="Proteomes" id="UP001189429">
    <property type="component" value="Unassembled WGS sequence"/>
</dbReference>
<proteinExistence type="predicted"/>
<name>A0ABN9T411_9DINO</name>
<dbReference type="PANTHER" id="PTHR31859">
    <property type="entry name" value="TETRATRICOPEPTIDE REPEAT PROTEIN 39 FAMILY MEMBER"/>
    <property type="match status" value="1"/>
</dbReference>
<keyword evidence="1" id="KW-0472">Membrane</keyword>
<sequence>GGAEESLRPLELAGAREGDRWDADIARMQEGVRLLFSNAFKEAEEMFFAGYSESAVSRRLEPGEHDLSAEFAFNWALASMIRGIISLEDKQFDECLQRIRIASAAAQSARDAGWVGHSIIIGCCFALEGVILLLQRSFVRGTACLARSWFYLCKAERHCDDGCGLADDPLERREVSVVRSVSLFMCGVVGLVASLLPVSVGGVARFLAGVPVDREVAVRRLETCCHERGLLAPWSCAVALAYHVDIRYFLGEDIGPDDVRSCHQMLDWAVARHPGSMVFGMLQANLASLQHRGDDAMACIERCAEHLPEAPGLELVIHAQHAKLALLACRWTVAARHFEEAAGVNMRRHRRSTVPTLSFAAALCALRAGDEQVAQRCLERVREYEALEKRSWPPSDSHSFRRAAAYLEPAASPAERALAPLLDLLELLELKLHALRRMPAGALREMLQELSAPERCGAQGASPVDARRLRCAAELQRLLGHEPGAVRQRLDAASAAARACGCGAGAEEVARDAVEALVHYSRAEVHLSLGEVADARACCQGMHRAGRRAELWISIAFKAHSLEQRALRLDTSRRGGPLQAQMGVEGAIAAGSPVTKRTDAPAFWLCCRRRRQKAE</sequence>
<dbReference type="InterPro" id="IPR019412">
    <property type="entry name" value="IML2/TPR_39"/>
</dbReference>
<keyword evidence="1" id="KW-0812">Transmembrane</keyword>
<feature type="non-terminal residue" evidence="2">
    <location>
        <position position="1"/>
    </location>
</feature>
<dbReference type="PANTHER" id="PTHR31859:SF1">
    <property type="entry name" value="TETRATRICOPEPTIDE REPEAT PROTEIN 39C"/>
    <property type="match status" value="1"/>
</dbReference>
<gene>
    <name evidence="2" type="ORF">PCOR1329_LOCUS35349</name>
</gene>
<evidence type="ECO:0000313" key="2">
    <source>
        <dbReference type="EMBL" id="CAK0839739.1"/>
    </source>
</evidence>
<evidence type="ECO:0000256" key="1">
    <source>
        <dbReference type="SAM" id="Phobius"/>
    </source>
</evidence>
<dbReference type="InterPro" id="IPR011990">
    <property type="entry name" value="TPR-like_helical_dom_sf"/>
</dbReference>
<organism evidence="2 3">
    <name type="scientific">Prorocentrum cordatum</name>
    <dbReference type="NCBI Taxonomy" id="2364126"/>
    <lineage>
        <taxon>Eukaryota</taxon>
        <taxon>Sar</taxon>
        <taxon>Alveolata</taxon>
        <taxon>Dinophyceae</taxon>
        <taxon>Prorocentrales</taxon>
        <taxon>Prorocentraceae</taxon>
        <taxon>Prorocentrum</taxon>
    </lineage>
</organism>
<dbReference type="Pfam" id="PF10300">
    <property type="entry name" value="Iml2-TPR_39"/>
    <property type="match status" value="1"/>
</dbReference>
<reference evidence="2" key="1">
    <citation type="submission" date="2023-10" db="EMBL/GenBank/DDBJ databases">
        <authorList>
            <person name="Chen Y."/>
            <person name="Shah S."/>
            <person name="Dougan E. K."/>
            <person name="Thang M."/>
            <person name="Chan C."/>
        </authorList>
    </citation>
    <scope>NUCLEOTIDE SEQUENCE [LARGE SCALE GENOMIC DNA]</scope>
</reference>